<sequence>MLQNIRSNIQGTTTKIVVWLIAISFAFFGIESILLGGGSSGVAEVNGEDISAMEVQQMVNTQKRQLISMLGEDIDPAMLDDQRLSAQAIQSIINRRLLMQSADDMNLTISELEVGRVVGAMEQFYLNGRFSPEVYKSTLAQAGFTPSSFKQGLKQDLLVNQLRSGLAGSEFATPAELALTAEIAAEQRDVRYLTIPLASVKTDIEVTEEQIQAYYESNQAEFYSPESVVLNYIELQADDFRAPVDEEELLSMFEQEKNSYQYQTENRVSHILLTQSDDESDQDYAERIATLQSALDSGQDFAELAEQYSDDIASASSGGDLGFSSGDAFPEEMESAIAALATNTVSSAVQTEAGTHFIVVTERREAESVTLEELRPELEQRLQDQAAAATLLSTVETLRDKVFNAQDLNGPAKDLELEVQTSEPLSRDQAAGLFSKPAVLSAIFSEDVLDLGHNSEVIELSPQHFIVLRVQKHNQPELQALPVVRDSIIAAITDQTARERVTEKAQQALASIRSGQSVEETAKASGYEWQVEIGAQRSGSMLPPALAQRVFRLAAPADGESVVDFTLNAQGDAEVFELSRVTAGSYSALAPQQQQGLQQQIALEYSNLLQQEFQQKLRNDADIVIY</sequence>
<evidence type="ECO:0000256" key="12">
    <source>
        <dbReference type="SAM" id="Phobius"/>
    </source>
</evidence>
<dbReference type="AlphaFoldDB" id="A0A7W2TUJ8"/>
<keyword evidence="3" id="KW-0997">Cell inner membrane</keyword>
<dbReference type="InterPro" id="IPR023058">
    <property type="entry name" value="PPIase_PpiC_CS"/>
</dbReference>
<dbReference type="SUPFAM" id="SSF54534">
    <property type="entry name" value="FKBP-like"/>
    <property type="match status" value="1"/>
</dbReference>
<evidence type="ECO:0000256" key="5">
    <source>
        <dbReference type="ARBA" id="ARBA00022989"/>
    </source>
</evidence>
<dbReference type="PANTHER" id="PTHR47529:SF1">
    <property type="entry name" value="PERIPLASMIC CHAPERONE PPID"/>
    <property type="match status" value="1"/>
</dbReference>
<feature type="transmembrane region" description="Helical" evidence="12">
    <location>
        <begin position="16"/>
        <end position="36"/>
    </location>
</feature>
<evidence type="ECO:0000256" key="2">
    <source>
        <dbReference type="ARBA" id="ARBA00022475"/>
    </source>
</evidence>
<feature type="domain" description="PpiC" evidence="13">
    <location>
        <begin position="263"/>
        <end position="362"/>
    </location>
</feature>
<keyword evidence="2" id="KW-1003">Cell membrane</keyword>
<keyword evidence="15" id="KW-1185">Reference proteome</keyword>
<dbReference type="PROSITE" id="PS50198">
    <property type="entry name" value="PPIC_PPIASE_2"/>
    <property type="match status" value="1"/>
</dbReference>
<dbReference type="EMBL" id="JACFXU010000013">
    <property type="protein sequence ID" value="MBA6412193.1"/>
    <property type="molecule type" value="Genomic_DNA"/>
</dbReference>
<proteinExistence type="inferred from homology"/>
<comment type="caution">
    <text evidence="14">The sequence shown here is derived from an EMBL/GenBank/DDBJ whole genome shotgun (WGS) entry which is preliminary data.</text>
</comment>
<dbReference type="Gene3D" id="1.10.4030.10">
    <property type="entry name" value="Porin chaperone SurA, peptide-binding domain"/>
    <property type="match status" value="1"/>
</dbReference>
<comment type="subcellular location">
    <subcellularLocation>
        <location evidence="1">Cell inner membrane</location>
        <topology evidence="1">Single-pass type II membrane protein</topology>
        <orientation evidence="1">Periplasmic side</orientation>
    </subcellularLocation>
</comment>
<evidence type="ECO:0000256" key="10">
    <source>
        <dbReference type="ARBA" id="ARBA00042775"/>
    </source>
</evidence>
<evidence type="ECO:0000256" key="4">
    <source>
        <dbReference type="ARBA" id="ARBA00022692"/>
    </source>
</evidence>
<keyword evidence="6 12" id="KW-0472">Membrane</keyword>
<evidence type="ECO:0000313" key="14">
    <source>
        <dbReference type="EMBL" id="MBA6412193.1"/>
    </source>
</evidence>
<evidence type="ECO:0000256" key="6">
    <source>
        <dbReference type="ARBA" id="ARBA00023136"/>
    </source>
</evidence>
<dbReference type="GO" id="GO:0003755">
    <property type="term" value="F:peptidyl-prolyl cis-trans isomerase activity"/>
    <property type="evidence" value="ECO:0007669"/>
    <property type="project" value="UniProtKB-KW"/>
</dbReference>
<evidence type="ECO:0000256" key="8">
    <source>
        <dbReference type="ARBA" id="ARBA00038408"/>
    </source>
</evidence>
<dbReference type="SUPFAM" id="SSF109998">
    <property type="entry name" value="Triger factor/SurA peptide-binding domain-like"/>
    <property type="match status" value="1"/>
</dbReference>
<dbReference type="InterPro" id="IPR046357">
    <property type="entry name" value="PPIase_dom_sf"/>
</dbReference>
<comment type="similarity">
    <text evidence="8">Belongs to the PpiD chaperone family.</text>
</comment>
<organism evidence="14 15">
    <name type="scientific">Sediminihaliea albiluteola</name>
    <dbReference type="NCBI Taxonomy" id="2758564"/>
    <lineage>
        <taxon>Bacteria</taxon>
        <taxon>Pseudomonadati</taxon>
        <taxon>Pseudomonadota</taxon>
        <taxon>Gammaproteobacteria</taxon>
        <taxon>Cellvibrionales</taxon>
        <taxon>Halieaceae</taxon>
        <taxon>Sediminihaliea</taxon>
    </lineage>
</organism>
<reference evidence="14 15" key="1">
    <citation type="submission" date="2020-07" db="EMBL/GenBank/DDBJ databases">
        <title>Halieaceae bacterium, F7430, whole genome shotgun sequencing project.</title>
        <authorList>
            <person name="Jiang S."/>
            <person name="Liu Z.W."/>
            <person name="Du Z.J."/>
        </authorList>
    </citation>
    <scope>NUCLEOTIDE SEQUENCE [LARGE SCALE GENOMIC DNA]</scope>
    <source>
        <strain evidence="14 15">F7430</strain>
    </source>
</reference>
<evidence type="ECO:0000259" key="13">
    <source>
        <dbReference type="PROSITE" id="PS50198"/>
    </source>
</evidence>
<dbReference type="Pfam" id="PF13624">
    <property type="entry name" value="SurA_N_3"/>
    <property type="match status" value="1"/>
</dbReference>
<dbReference type="InterPro" id="IPR000297">
    <property type="entry name" value="PPIase_PpiC"/>
</dbReference>
<evidence type="ECO:0000256" key="1">
    <source>
        <dbReference type="ARBA" id="ARBA00004382"/>
    </source>
</evidence>
<evidence type="ECO:0000256" key="9">
    <source>
        <dbReference type="ARBA" id="ARBA00040743"/>
    </source>
</evidence>
<dbReference type="Gene3D" id="3.10.50.40">
    <property type="match status" value="1"/>
</dbReference>
<keyword evidence="7" id="KW-0143">Chaperone</keyword>
<evidence type="ECO:0000256" key="3">
    <source>
        <dbReference type="ARBA" id="ARBA00022519"/>
    </source>
</evidence>
<dbReference type="GO" id="GO:0005886">
    <property type="term" value="C:plasma membrane"/>
    <property type="evidence" value="ECO:0007669"/>
    <property type="project" value="UniProtKB-SubCell"/>
</dbReference>
<gene>
    <name evidence="14" type="ORF">H2508_03630</name>
</gene>
<dbReference type="InterPro" id="IPR027304">
    <property type="entry name" value="Trigger_fact/SurA_dom_sf"/>
</dbReference>
<evidence type="ECO:0000256" key="11">
    <source>
        <dbReference type="PROSITE-ProRule" id="PRU00278"/>
    </source>
</evidence>
<dbReference type="PROSITE" id="PS01096">
    <property type="entry name" value="PPIC_PPIASE_1"/>
    <property type="match status" value="1"/>
</dbReference>
<accession>A0A7W2TUJ8</accession>
<dbReference type="InterPro" id="IPR052029">
    <property type="entry name" value="PpiD_chaperone"/>
</dbReference>
<keyword evidence="4 12" id="KW-0812">Transmembrane</keyword>
<keyword evidence="11" id="KW-0697">Rotamase</keyword>
<dbReference type="Proteomes" id="UP000539350">
    <property type="component" value="Unassembled WGS sequence"/>
</dbReference>
<dbReference type="Pfam" id="PF13616">
    <property type="entry name" value="Rotamase_3"/>
    <property type="match status" value="1"/>
</dbReference>
<name>A0A7W2TUJ8_9GAMM</name>
<dbReference type="PANTHER" id="PTHR47529">
    <property type="entry name" value="PEPTIDYL-PROLYL CIS-TRANS ISOMERASE D"/>
    <property type="match status" value="1"/>
</dbReference>
<evidence type="ECO:0000313" key="15">
    <source>
        <dbReference type="Proteomes" id="UP000539350"/>
    </source>
</evidence>
<protein>
    <recommendedName>
        <fullName evidence="9">Periplasmic chaperone PpiD</fullName>
    </recommendedName>
    <alternativeName>
        <fullName evidence="10">Periplasmic folding chaperone</fullName>
    </alternativeName>
</protein>
<dbReference type="RefSeq" id="WP_182169009.1">
    <property type="nucleotide sequence ID" value="NZ_JACFXU010000013.1"/>
</dbReference>
<keyword evidence="11" id="KW-0413">Isomerase</keyword>
<keyword evidence="5 12" id="KW-1133">Transmembrane helix</keyword>
<evidence type="ECO:0000256" key="7">
    <source>
        <dbReference type="ARBA" id="ARBA00023186"/>
    </source>
</evidence>